<dbReference type="InterPro" id="IPR017871">
    <property type="entry name" value="ABC_transporter-like_CS"/>
</dbReference>
<dbReference type="InterPro" id="IPR050093">
    <property type="entry name" value="ABC_SmlMolc_Importer"/>
</dbReference>
<feature type="non-terminal residue" evidence="3">
    <location>
        <position position="234"/>
    </location>
</feature>
<sequence length="234" mass="26608">MIDGELVYSSKKGFFVEPEKRGLSMVFQTYAVWPHMTVFDNVAYGLKLKKMNKEEIKKRVADALTLVGLGGLESRYGTQLSGGQQQRVALARSIVVEPKLILLDEPLSNLDARLRESMRFEIKELQSRLNTTFIFVTHDIADALSLSDTIIIINDGHIEQIDSPVDIYKNPVNHFVANFFEANILYGKVIERVDKMGTFQTKQGTIIHCRIFSDAKKGMESIVNIRPEHCKIFR</sequence>
<dbReference type="SUPFAM" id="SSF52540">
    <property type="entry name" value="P-loop containing nucleoside triphosphate hydrolases"/>
    <property type="match status" value="1"/>
</dbReference>
<accession>X0W411</accession>
<dbReference type="Gene3D" id="2.40.50.100">
    <property type="match status" value="1"/>
</dbReference>
<gene>
    <name evidence="3" type="ORF">S01H1_50965</name>
</gene>
<proteinExistence type="predicted"/>
<organism evidence="3">
    <name type="scientific">marine sediment metagenome</name>
    <dbReference type="NCBI Taxonomy" id="412755"/>
    <lineage>
        <taxon>unclassified sequences</taxon>
        <taxon>metagenomes</taxon>
        <taxon>ecological metagenomes</taxon>
    </lineage>
</organism>
<dbReference type="PROSITE" id="PS50893">
    <property type="entry name" value="ABC_TRANSPORTER_2"/>
    <property type="match status" value="1"/>
</dbReference>
<dbReference type="GO" id="GO:0016887">
    <property type="term" value="F:ATP hydrolysis activity"/>
    <property type="evidence" value="ECO:0007669"/>
    <property type="project" value="InterPro"/>
</dbReference>
<feature type="domain" description="ABC transporter" evidence="2">
    <location>
        <begin position="2"/>
        <end position="180"/>
    </location>
</feature>
<dbReference type="PANTHER" id="PTHR42781">
    <property type="entry name" value="SPERMIDINE/PUTRESCINE IMPORT ATP-BINDING PROTEIN POTA"/>
    <property type="match status" value="1"/>
</dbReference>
<keyword evidence="1" id="KW-0813">Transport</keyword>
<name>X0W411_9ZZZZ</name>
<dbReference type="Pfam" id="PF00005">
    <property type="entry name" value="ABC_tran"/>
    <property type="match status" value="1"/>
</dbReference>
<dbReference type="InterPro" id="IPR027417">
    <property type="entry name" value="P-loop_NTPase"/>
</dbReference>
<reference evidence="3" key="1">
    <citation type="journal article" date="2014" name="Front. Microbiol.">
        <title>High frequency of phylogenetically diverse reductive dehalogenase-homologous genes in deep subseafloor sedimentary metagenomes.</title>
        <authorList>
            <person name="Kawai M."/>
            <person name="Futagami T."/>
            <person name="Toyoda A."/>
            <person name="Takaki Y."/>
            <person name="Nishi S."/>
            <person name="Hori S."/>
            <person name="Arai W."/>
            <person name="Tsubouchi T."/>
            <person name="Morono Y."/>
            <person name="Uchiyama I."/>
            <person name="Ito T."/>
            <person name="Fujiyama A."/>
            <person name="Inagaki F."/>
            <person name="Takami H."/>
        </authorList>
    </citation>
    <scope>NUCLEOTIDE SEQUENCE</scope>
    <source>
        <strain evidence="3">Expedition CK06-06</strain>
    </source>
</reference>
<dbReference type="EMBL" id="BARS01032865">
    <property type="protein sequence ID" value="GAG19363.1"/>
    <property type="molecule type" value="Genomic_DNA"/>
</dbReference>
<evidence type="ECO:0000256" key="1">
    <source>
        <dbReference type="ARBA" id="ARBA00022448"/>
    </source>
</evidence>
<dbReference type="InterPro" id="IPR003439">
    <property type="entry name" value="ABC_transporter-like_ATP-bd"/>
</dbReference>
<evidence type="ECO:0000259" key="2">
    <source>
        <dbReference type="PROSITE" id="PS50893"/>
    </source>
</evidence>
<dbReference type="AlphaFoldDB" id="X0W411"/>
<protein>
    <recommendedName>
        <fullName evidence="2">ABC transporter domain-containing protein</fullName>
    </recommendedName>
</protein>
<evidence type="ECO:0000313" key="3">
    <source>
        <dbReference type="EMBL" id="GAG19363.1"/>
    </source>
</evidence>
<comment type="caution">
    <text evidence="3">The sequence shown here is derived from an EMBL/GenBank/DDBJ whole genome shotgun (WGS) entry which is preliminary data.</text>
</comment>
<dbReference type="PROSITE" id="PS00211">
    <property type="entry name" value="ABC_TRANSPORTER_1"/>
    <property type="match status" value="1"/>
</dbReference>
<dbReference type="Gene3D" id="3.40.50.300">
    <property type="entry name" value="P-loop containing nucleotide triphosphate hydrolases"/>
    <property type="match status" value="1"/>
</dbReference>
<dbReference type="GO" id="GO:0005524">
    <property type="term" value="F:ATP binding"/>
    <property type="evidence" value="ECO:0007669"/>
    <property type="project" value="InterPro"/>
</dbReference>
<dbReference type="PANTHER" id="PTHR42781:SF4">
    <property type="entry name" value="SPERMIDINE_PUTRESCINE IMPORT ATP-BINDING PROTEIN POTA"/>
    <property type="match status" value="1"/>
</dbReference>